<feature type="transmembrane region" description="Helical" evidence="11">
    <location>
        <begin position="376"/>
        <end position="396"/>
    </location>
</feature>
<gene>
    <name evidence="13" type="ordered locus">CBU_1376</name>
</gene>
<dbReference type="NCBIfam" id="TIGR00054">
    <property type="entry name" value="RIP metalloprotease RseP"/>
    <property type="match status" value="1"/>
</dbReference>
<dbReference type="GO" id="GO:0004175">
    <property type="term" value="F:endopeptidase activity"/>
    <property type="evidence" value="ECO:0000318"/>
    <property type="project" value="GO_Central"/>
</dbReference>
<comment type="subcellular location">
    <subcellularLocation>
        <location evidence="2">Membrane</location>
        <topology evidence="2">Multi-pass membrane protein</topology>
    </subcellularLocation>
</comment>
<dbReference type="OrthoDB" id="9782003at2"/>
<evidence type="ECO:0000256" key="9">
    <source>
        <dbReference type="ARBA" id="ARBA00023049"/>
    </source>
</evidence>
<dbReference type="eggNOG" id="COG0750">
    <property type="taxonomic scope" value="Bacteria"/>
</dbReference>
<dbReference type="InterPro" id="IPR001478">
    <property type="entry name" value="PDZ"/>
</dbReference>
<dbReference type="EnsemblBacteria" id="AAO90879">
    <property type="protein sequence ID" value="AAO90879"/>
    <property type="gene ID" value="CBU_1376"/>
</dbReference>
<keyword evidence="5 11" id="KW-0812">Transmembrane</keyword>
<dbReference type="GO" id="GO:0004222">
    <property type="term" value="F:metalloendopeptidase activity"/>
    <property type="evidence" value="ECO:0007669"/>
    <property type="project" value="InterPro"/>
</dbReference>
<dbReference type="EC" id="3.4.24.-" evidence="11"/>
<dbReference type="PROSITE" id="PS50106">
    <property type="entry name" value="PDZ"/>
    <property type="match status" value="1"/>
</dbReference>
<reference evidence="13 14" key="1">
    <citation type="journal article" date="2003" name="Proc. Natl. Acad. Sci. U.S.A.">
        <title>Complete genome sequence of the Q-fever pathogen, Coxiella burnetii.</title>
        <authorList>
            <person name="Seshadri R."/>
            <person name="Paulsen I.T."/>
            <person name="Eisen J.A."/>
            <person name="Read T.D."/>
            <person name="Nelson K.E."/>
            <person name="Nelson W.C."/>
            <person name="Ward N.L."/>
            <person name="Tettelin H."/>
            <person name="Davidsen T.M."/>
            <person name="Beanan M.J."/>
            <person name="Deboy R.T."/>
            <person name="Daugherty S.C."/>
            <person name="Brinkac L.M."/>
            <person name="Madupu R."/>
            <person name="Dodson R.J."/>
            <person name="Khouri H.M."/>
            <person name="Lee K.H."/>
            <person name="Carty H.A."/>
            <person name="Scanlan D."/>
            <person name="Heinzen R.A."/>
            <person name="Thompson H.A."/>
            <person name="Samuel J.E."/>
            <person name="Fraser C.M."/>
            <person name="Heidelberg J.F."/>
        </authorList>
    </citation>
    <scope>NUCLEOTIDE SEQUENCE [LARGE SCALE GENOMIC DNA]</scope>
    <source>
        <strain evidence="14">RSA 493 / Nine Mile phase I</strain>
    </source>
</reference>
<evidence type="ECO:0000256" key="6">
    <source>
        <dbReference type="ARBA" id="ARBA00022801"/>
    </source>
</evidence>
<keyword evidence="9 11" id="KW-0482">Metalloprotease</keyword>
<comment type="cofactor">
    <cofactor evidence="1 11">
        <name>Zn(2+)</name>
        <dbReference type="ChEBI" id="CHEBI:29105"/>
    </cofactor>
</comment>
<proteinExistence type="inferred from homology"/>
<organism evidence="13 14">
    <name type="scientific">Coxiella burnetii (strain RSA 493 / Nine Mile phase I)</name>
    <dbReference type="NCBI Taxonomy" id="227377"/>
    <lineage>
        <taxon>Bacteria</taxon>
        <taxon>Pseudomonadati</taxon>
        <taxon>Pseudomonadota</taxon>
        <taxon>Gammaproteobacteria</taxon>
        <taxon>Legionellales</taxon>
        <taxon>Coxiellaceae</taxon>
        <taxon>Coxiella</taxon>
    </lineage>
</organism>
<sequence length="454" mass="50432">MSLAVAIIGAIIAIFGIIILHELGHFIVARACGIKVLRFSIGFGKALWRWKGKSGTEYVLAMLPLGGYVKMLGEGEEATAPKDAHRAYNQKPLLVRMMVVFAGPFTNLLLAIIAFWGVYLMGVTHTRPVIGEVIPHSIAAQAGVKAGDELIQIDQTRTKNWQQALMAIIKRMGDRSKMELKVKPLHSDRLETHEMDLSTWVLDRRSPDVFKSLGLTPYQPKVPPIVASIAKDSPAEKAKLQSGDRIAAINGQPIKDWLQIVNLVQKKPNEEIQLTILRDHEARRIPLKVDAMKEDGKAVGYLGILSRPPQWPPHFTYQEKYTVWSAWLPAVEQSWRLFTFNLIVMAKMVIGKVSIHTLGGPITVFQAAGKATQAGLQVYLGFIGFISLTIGFINLLPIPGLDGGHLLFQVIEGLFRRPVPERIQLIGLTIGMIFLIFLMVQATINDLVRLFFSS</sequence>
<dbReference type="RefSeq" id="WP_010958186.1">
    <property type="nucleotide sequence ID" value="NC_002971.4"/>
</dbReference>
<keyword evidence="7 11" id="KW-0862">Zinc</keyword>
<evidence type="ECO:0000256" key="2">
    <source>
        <dbReference type="ARBA" id="ARBA00004141"/>
    </source>
</evidence>
<dbReference type="CDD" id="cd23081">
    <property type="entry name" value="cpPDZ_EcRseP-like"/>
    <property type="match status" value="1"/>
</dbReference>
<dbReference type="SMART" id="SM00228">
    <property type="entry name" value="PDZ"/>
    <property type="match status" value="2"/>
</dbReference>
<dbReference type="STRING" id="227377.CBU_1376"/>
<dbReference type="InterPro" id="IPR036034">
    <property type="entry name" value="PDZ_sf"/>
</dbReference>
<dbReference type="Pfam" id="PF17820">
    <property type="entry name" value="PDZ_6"/>
    <property type="match status" value="2"/>
</dbReference>
<feature type="transmembrane region" description="Helical" evidence="11">
    <location>
        <begin position="425"/>
        <end position="444"/>
    </location>
</feature>
<evidence type="ECO:0000256" key="10">
    <source>
        <dbReference type="ARBA" id="ARBA00023136"/>
    </source>
</evidence>
<dbReference type="Pfam" id="PF02163">
    <property type="entry name" value="Peptidase_M50"/>
    <property type="match status" value="1"/>
</dbReference>
<keyword evidence="10 11" id="KW-0472">Membrane</keyword>
<dbReference type="RefSeq" id="NP_820365.1">
    <property type="nucleotide sequence ID" value="NC_002971.4"/>
</dbReference>
<evidence type="ECO:0000256" key="8">
    <source>
        <dbReference type="ARBA" id="ARBA00022989"/>
    </source>
</evidence>
<dbReference type="GO" id="GO:0016020">
    <property type="term" value="C:membrane"/>
    <property type="evidence" value="ECO:0007669"/>
    <property type="project" value="UniProtKB-SubCell"/>
</dbReference>
<evidence type="ECO:0000313" key="13">
    <source>
        <dbReference type="EMBL" id="AAO90879.1"/>
    </source>
</evidence>
<dbReference type="HOGENOM" id="CLU_025778_0_2_6"/>
<feature type="domain" description="PDZ" evidence="12">
    <location>
        <begin position="199"/>
        <end position="256"/>
    </location>
</feature>
<dbReference type="InterPro" id="IPR041489">
    <property type="entry name" value="PDZ_6"/>
</dbReference>
<evidence type="ECO:0000256" key="7">
    <source>
        <dbReference type="ARBA" id="ARBA00022833"/>
    </source>
</evidence>
<dbReference type="PANTHER" id="PTHR42837">
    <property type="entry name" value="REGULATOR OF SIGMA-E PROTEASE RSEP"/>
    <property type="match status" value="1"/>
</dbReference>
<evidence type="ECO:0000256" key="1">
    <source>
        <dbReference type="ARBA" id="ARBA00001947"/>
    </source>
</evidence>
<feature type="transmembrane region" description="Helical" evidence="11">
    <location>
        <begin position="6"/>
        <end position="28"/>
    </location>
</feature>
<evidence type="ECO:0000256" key="11">
    <source>
        <dbReference type="RuleBase" id="RU362031"/>
    </source>
</evidence>
<dbReference type="InterPro" id="IPR008915">
    <property type="entry name" value="Peptidase_M50"/>
</dbReference>
<dbReference type="InterPro" id="IPR004387">
    <property type="entry name" value="Pept_M50_Zn"/>
</dbReference>
<dbReference type="Proteomes" id="UP000002671">
    <property type="component" value="Chromosome"/>
</dbReference>
<dbReference type="KEGG" id="cbu:CBU_1376"/>
<dbReference type="GO" id="GO:0006508">
    <property type="term" value="P:proteolysis"/>
    <property type="evidence" value="ECO:0007669"/>
    <property type="project" value="UniProtKB-KW"/>
</dbReference>
<dbReference type="SUPFAM" id="SSF50156">
    <property type="entry name" value="PDZ domain-like"/>
    <property type="match status" value="2"/>
</dbReference>
<dbReference type="Gene3D" id="2.30.42.10">
    <property type="match status" value="2"/>
</dbReference>
<dbReference type="CDD" id="cd06163">
    <property type="entry name" value="S2P-M50_PDZ_RseP-like"/>
    <property type="match status" value="2"/>
</dbReference>
<comment type="similarity">
    <text evidence="3 11">Belongs to the peptidase M50B family.</text>
</comment>
<evidence type="ECO:0000256" key="4">
    <source>
        <dbReference type="ARBA" id="ARBA00022670"/>
    </source>
</evidence>
<evidence type="ECO:0000259" key="12">
    <source>
        <dbReference type="PROSITE" id="PS50106"/>
    </source>
</evidence>
<dbReference type="PANTHER" id="PTHR42837:SF2">
    <property type="entry name" value="MEMBRANE METALLOPROTEASE ARASP2, CHLOROPLASTIC-RELATED"/>
    <property type="match status" value="1"/>
</dbReference>
<evidence type="ECO:0000313" key="14">
    <source>
        <dbReference type="Proteomes" id="UP000002671"/>
    </source>
</evidence>
<protein>
    <recommendedName>
        <fullName evidence="11">Zinc metalloprotease</fullName>
        <ecNumber evidence="11">3.4.24.-</ecNumber>
    </recommendedName>
</protein>
<keyword evidence="14" id="KW-1185">Reference proteome</keyword>
<dbReference type="AlphaFoldDB" id="Q83BW1"/>
<name>Q83BW1_COXBU</name>
<evidence type="ECO:0000256" key="5">
    <source>
        <dbReference type="ARBA" id="ARBA00022692"/>
    </source>
</evidence>
<keyword evidence="4" id="KW-0645">Protease</keyword>
<accession>Q83BW1</accession>
<keyword evidence="11" id="KW-0479">Metal-binding</keyword>
<keyword evidence="6 11" id="KW-0378">Hydrolase</keyword>
<dbReference type="GeneID" id="1209282"/>
<feature type="transmembrane region" description="Helical" evidence="11">
    <location>
        <begin position="93"/>
        <end position="119"/>
    </location>
</feature>
<dbReference type="GO" id="GO:0046872">
    <property type="term" value="F:metal ion binding"/>
    <property type="evidence" value="ECO:0007669"/>
    <property type="project" value="UniProtKB-KW"/>
</dbReference>
<dbReference type="EMBL" id="AE016828">
    <property type="protein sequence ID" value="AAO90879.1"/>
    <property type="molecule type" value="Genomic_DNA"/>
</dbReference>
<reference evidence="13 14" key="2">
    <citation type="journal article" date="2009" name="Infect. Immun.">
        <title>Comparative genomics reveal extensive transposon-mediated genomic plasticity and diversity among potential effector proteins within the genus Coxiella.</title>
        <authorList>
            <person name="Beare P.A."/>
            <person name="Unsworth N."/>
            <person name="Andoh M."/>
            <person name="Voth D.E."/>
            <person name="Omsland A."/>
            <person name="Gilk S.D."/>
            <person name="Williams K.P."/>
            <person name="Sobral B.W."/>
            <person name="Kupko J.J.III."/>
            <person name="Porcella S.F."/>
            <person name="Samuel J.E."/>
            <person name="Heinzen R.A."/>
        </authorList>
    </citation>
    <scope>NUCLEOTIDE SEQUENCE [LARGE SCALE GENOMIC DNA]</scope>
    <source>
        <strain evidence="14">RSA 493 / Nine Mile phase I</strain>
    </source>
</reference>
<dbReference type="PATRIC" id="fig|227377.7.peg.1371"/>
<evidence type="ECO:0000256" key="3">
    <source>
        <dbReference type="ARBA" id="ARBA00007931"/>
    </source>
</evidence>
<keyword evidence="8 11" id="KW-1133">Transmembrane helix</keyword>